<dbReference type="GeneID" id="20314083"/>
<gene>
    <name evidence="1" type="ORF">Eint_090475</name>
</gene>
<dbReference type="VEuPathDB" id="MicrosporidiaDB:Eint_090475"/>
<dbReference type="OrthoDB" id="10414434at2759"/>
<dbReference type="Proteomes" id="UP000002313">
    <property type="component" value="Chromosome IX"/>
</dbReference>
<protein>
    <submittedName>
        <fullName evidence="1">Uncharacterized protein</fullName>
    </submittedName>
</protein>
<evidence type="ECO:0000313" key="2">
    <source>
        <dbReference type="Proteomes" id="UP000002313"/>
    </source>
</evidence>
<dbReference type="HOGENOM" id="CLU_3260534_0_0_1"/>
<dbReference type="AlphaFoldDB" id="W8P940"/>
<sequence>MEECFEKENKKGWISIQDSMKRSNDFWLKDDDATSYLNRFVV</sequence>
<proteinExistence type="predicted"/>
<name>W8P940_ENCIT</name>
<dbReference type="KEGG" id="ein:Eint_090475"/>
<dbReference type="EMBL" id="CP001950">
    <property type="protein sequence ID" value="AHL30148.1"/>
    <property type="molecule type" value="Genomic_DNA"/>
</dbReference>
<reference evidence="1 2" key="2">
    <citation type="journal article" date="2012" name="Proc. Natl. Acad. Sci. U.S.A.">
        <title>Gain and loss of multiple functionally related, horizontally transferred genes in the reduced genomes of two microsporidian parasites.</title>
        <authorList>
            <person name="Pombert J.-F."/>
            <person name="Selman M."/>
            <person name="Burki F."/>
            <person name="Bardell F.T."/>
            <person name="Farinelli L."/>
            <person name="Solter L.F."/>
            <person name="Whitman D.W."/>
            <person name="Weiss L.M."/>
            <person name="Corradi N."/>
            <person name="Keeling P.J."/>
        </authorList>
    </citation>
    <scope>NUCLEOTIDE SEQUENCE [LARGE SCALE GENOMIC DNA]</scope>
    <source>
        <strain evidence="1 2">ATCC 50506</strain>
    </source>
</reference>
<evidence type="ECO:0000313" key="1">
    <source>
        <dbReference type="EMBL" id="AHL30148.1"/>
    </source>
</evidence>
<accession>W8P940</accession>
<organism evidence="1 2">
    <name type="scientific">Encephalitozoon intestinalis (strain ATCC 50506)</name>
    <name type="common">Microsporidian parasite</name>
    <name type="synonym">Septata intestinalis</name>
    <dbReference type="NCBI Taxonomy" id="876142"/>
    <lineage>
        <taxon>Eukaryota</taxon>
        <taxon>Fungi</taxon>
        <taxon>Fungi incertae sedis</taxon>
        <taxon>Microsporidia</taxon>
        <taxon>Unikaryonidae</taxon>
        <taxon>Encephalitozoon</taxon>
    </lineage>
</organism>
<dbReference type="RefSeq" id="XP_009161893.1">
    <property type="nucleotide sequence ID" value="XM_009163629.1"/>
</dbReference>
<keyword evidence="2" id="KW-1185">Reference proteome</keyword>
<reference evidence="1 2" key="1">
    <citation type="journal article" date="2010" name="Nat. Commun.">
        <title>The complete sequence of the smallest known nuclear genome from the microsporidian Encephalitozoon intestinalis.</title>
        <authorList>
            <person name="Corradi N."/>
            <person name="Pombert J.-F."/>
            <person name="Farinelli L."/>
            <person name="Didier E.S."/>
            <person name="Keeling P.J."/>
        </authorList>
    </citation>
    <scope>NUCLEOTIDE SEQUENCE [LARGE SCALE GENOMIC DNA]</scope>
    <source>
        <strain evidence="1 2">ATCC 50506</strain>
    </source>
</reference>